<evidence type="ECO:0000313" key="1">
    <source>
        <dbReference type="EMBL" id="MCF0059900.1"/>
    </source>
</evidence>
<evidence type="ECO:0000313" key="2">
    <source>
        <dbReference type="Proteomes" id="UP001139000"/>
    </source>
</evidence>
<organism evidence="1 2">
    <name type="scientific">Dyadobacter chenwenxiniae</name>
    <dbReference type="NCBI Taxonomy" id="2906456"/>
    <lineage>
        <taxon>Bacteria</taxon>
        <taxon>Pseudomonadati</taxon>
        <taxon>Bacteroidota</taxon>
        <taxon>Cytophagia</taxon>
        <taxon>Cytophagales</taxon>
        <taxon>Spirosomataceae</taxon>
        <taxon>Dyadobacter</taxon>
    </lineage>
</organism>
<name>A0A9X1PGQ1_9BACT</name>
<protein>
    <submittedName>
        <fullName evidence="1">Uncharacterized protein</fullName>
    </submittedName>
</protein>
<dbReference type="Proteomes" id="UP001139000">
    <property type="component" value="Unassembled WGS sequence"/>
</dbReference>
<comment type="caution">
    <text evidence="1">The sequence shown here is derived from an EMBL/GenBank/DDBJ whole genome shotgun (WGS) entry which is preliminary data.</text>
</comment>
<gene>
    <name evidence="1" type="ORF">LXM26_00235</name>
</gene>
<accession>A0A9X1PGQ1</accession>
<keyword evidence="2" id="KW-1185">Reference proteome</keyword>
<dbReference type="RefSeq" id="WP_234652157.1">
    <property type="nucleotide sequence ID" value="NZ_CP094997.1"/>
</dbReference>
<reference evidence="1" key="1">
    <citation type="submission" date="2021-12" db="EMBL/GenBank/DDBJ databases">
        <title>Novel species in genus Dyadobacter.</title>
        <authorList>
            <person name="Ma C."/>
        </authorList>
    </citation>
    <scope>NUCLEOTIDE SEQUENCE</scope>
    <source>
        <strain evidence="1">LJ419</strain>
    </source>
</reference>
<dbReference type="AlphaFoldDB" id="A0A9X1PGQ1"/>
<proteinExistence type="predicted"/>
<sequence length="125" mass="14444">MKLTTQNVREMFEDCSFKEHNNPELLWTIEGVKLKANLHINMLSLKRSEIESMLSELPDSFKSSIGGGWSFLNMCITNNEEQWCDLHETMDQLFCLGYGIGKLRFLVPREMWDVLPGGVPYIVID</sequence>
<dbReference type="EMBL" id="JAJTTC010000001">
    <property type="protein sequence ID" value="MCF0059900.1"/>
    <property type="molecule type" value="Genomic_DNA"/>
</dbReference>